<dbReference type="InterPro" id="IPR050059">
    <property type="entry name" value="ATP_synthase_B_chain"/>
</dbReference>
<keyword evidence="5 12" id="KW-0375">Hydrogen ion transport</keyword>
<dbReference type="InterPro" id="IPR002146">
    <property type="entry name" value="ATP_synth_b/b'su_bac/chlpt"/>
</dbReference>
<name>A0A1F7J9A4_9BACT</name>
<reference evidence="15 16" key="1">
    <citation type="journal article" date="2016" name="Nat. Commun.">
        <title>Thousands of microbial genomes shed light on interconnected biogeochemical processes in an aquifer system.</title>
        <authorList>
            <person name="Anantharaman K."/>
            <person name="Brown C.T."/>
            <person name="Hug L.A."/>
            <person name="Sharon I."/>
            <person name="Castelle C.J."/>
            <person name="Probst A.J."/>
            <person name="Thomas B.C."/>
            <person name="Singh A."/>
            <person name="Wilkins M.J."/>
            <person name="Karaoz U."/>
            <person name="Brodie E.L."/>
            <person name="Williams K.H."/>
            <person name="Hubbard S.S."/>
            <person name="Banfield J.F."/>
        </authorList>
    </citation>
    <scope>NUCLEOTIDE SEQUENCE [LARGE SCALE GENOMIC DNA]</scope>
</reference>
<dbReference type="InterPro" id="IPR028987">
    <property type="entry name" value="ATP_synth_B-like_membr_sf"/>
</dbReference>
<keyword evidence="3 12" id="KW-0138">CF(0)</keyword>
<keyword evidence="8 12" id="KW-0472">Membrane</keyword>
<dbReference type="GO" id="GO:0045259">
    <property type="term" value="C:proton-transporting ATP synthase complex"/>
    <property type="evidence" value="ECO:0007669"/>
    <property type="project" value="UniProtKB-KW"/>
</dbReference>
<comment type="subcellular location">
    <subcellularLocation>
        <location evidence="12">Cell membrane</location>
        <topology evidence="12">Single-pass membrane protein</topology>
    </subcellularLocation>
    <subcellularLocation>
        <location evidence="11">Endomembrane system</location>
        <topology evidence="11">Single-pass membrane protein</topology>
    </subcellularLocation>
</comment>
<dbReference type="Pfam" id="PF00430">
    <property type="entry name" value="ATP-synt_B"/>
    <property type="match status" value="1"/>
</dbReference>
<evidence type="ECO:0000256" key="4">
    <source>
        <dbReference type="ARBA" id="ARBA00022692"/>
    </source>
</evidence>
<dbReference type="GO" id="GO:0012505">
    <property type="term" value="C:endomembrane system"/>
    <property type="evidence" value="ECO:0007669"/>
    <property type="project" value="UniProtKB-SubCell"/>
</dbReference>
<comment type="similarity">
    <text evidence="1 12 13">Belongs to the ATPase B chain family.</text>
</comment>
<comment type="function">
    <text evidence="10 12">F(1)F(0) ATP synthase produces ATP from ADP in the presence of a proton or sodium gradient. F-type ATPases consist of two structural domains, F(1) containing the extramembraneous catalytic core and F(0) containing the membrane proton channel, linked together by a central stalk and a peripheral stalk. During catalysis, ATP synthesis in the catalytic domain of F(1) is coupled via a rotary mechanism of the central stalk subunits to proton translocation.</text>
</comment>
<dbReference type="AlphaFoldDB" id="A0A1F7J9A4"/>
<keyword evidence="4 12" id="KW-0812">Transmembrane</keyword>
<dbReference type="PANTHER" id="PTHR33445">
    <property type="entry name" value="ATP SYNTHASE SUBUNIT B', CHLOROPLASTIC"/>
    <property type="match status" value="1"/>
</dbReference>
<evidence type="ECO:0000256" key="6">
    <source>
        <dbReference type="ARBA" id="ARBA00022989"/>
    </source>
</evidence>
<evidence type="ECO:0000256" key="5">
    <source>
        <dbReference type="ARBA" id="ARBA00022781"/>
    </source>
</evidence>
<keyword evidence="9 12" id="KW-0066">ATP synthesis</keyword>
<keyword evidence="7 12" id="KW-0406">Ion transport</keyword>
<evidence type="ECO:0000256" key="9">
    <source>
        <dbReference type="ARBA" id="ARBA00023310"/>
    </source>
</evidence>
<comment type="subunit">
    <text evidence="12">F-type ATPases have 2 components, F(1) - the catalytic core - and F(0) - the membrane proton channel. F(1) has five subunits: alpha(3), beta(3), gamma(1), delta(1), epsilon(1). F(0) has three main subunits: a(1), b(2) and c(10-14). The alpha and beta chains form an alternating ring which encloses part of the gamma chain. F(1) is attached to F(0) by a central stalk formed by the gamma and epsilon chains, while a peripheral stalk is formed by the delta and b chains.</text>
</comment>
<evidence type="ECO:0000256" key="8">
    <source>
        <dbReference type="ARBA" id="ARBA00023136"/>
    </source>
</evidence>
<comment type="caution">
    <text evidence="15">The sequence shown here is derived from an EMBL/GenBank/DDBJ whole genome shotgun (WGS) entry which is preliminary data.</text>
</comment>
<evidence type="ECO:0000313" key="15">
    <source>
        <dbReference type="EMBL" id="OGK52171.1"/>
    </source>
</evidence>
<evidence type="ECO:0000256" key="11">
    <source>
        <dbReference type="ARBA" id="ARBA00037847"/>
    </source>
</evidence>
<dbReference type="CDD" id="cd06503">
    <property type="entry name" value="ATP-synt_Fo_b"/>
    <property type="match status" value="1"/>
</dbReference>
<dbReference type="Proteomes" id="UP000178857">
    <property type="component" value="Unassembled WGS sequence"/>
</dbReference>
<evidence type="ECO:0000256" key="12">
    <source>
        <dbReference type="HAMAP-Rule" id="MF_01398"/>
    </source>
</evidence>
<dbReference type="HAMAP" id="MF_01398">
    <property type="entry name" value="ATP_synth_b_bprime"/>
    <property type="match status" value="1"/>
</dbReference>
<dbReference type="SUPFAM" id="SSF81573">
    <property type="entry name" value="F1F0 ATP synthase subunit B, membrane domain"/>
    <property type="match status" value="1"/>
</dbReference>
<evidence type="ECO:0000256" key="7">
    <source>
        <dbReference type="ARBA" id="ARBA00023065"/>
    </source>
</evidence>
<keyword evidence="6 12" id="KW-1133">Transmembrane helix</keyword>
<keyword evidence="2 12" id="KW-0813">Transport</keyword>
<feature type="transmembrane region" description="Helical" evidence="12">
    <location>
        <begin position="6"/>
        <end position="25"/>
    </location>
</feature>
<keyword evidence="14" id="KW-0175">Coiled coil</keyword>
<evidence type="ECO:0000256" key="13">
    <source>
        <dbReference type="RuleBase" id="RU003848"/>
    </source>
</evidence>
<dbReference type="GO" id="GO:0046933">
    <property type="term" value="F:proton-transporting ATP synthase activity, rotational mechanism"/>
    <property type="evidence" value="ECO:0007669"/>
    <property type="project" value="UniProtKB-UniRule"/>
</dbReference>
<dbReference type="PANTHER" id="PTHR33445:SF1">
    <property type="entry name" value="ATP SYNTHASE SUBUNIT B"/>
    <property type="match status" value="1"/>
</dbReference>
<comment type="function">
    <text evidence="12">Component of the F(0) channel, it forms part of the peripheral stalk, linking F(1) to F(0).</text>
</comment>
<proteinExistence type="inferred from homology"/>
<evidence type="ECO:0000256" key="14">
    <source>
        <dbReference type="SAM" id="Coils"/>
    </source>
</evidence>
<evidence type="ECO:0000256" key="1">
    <source>
        <dbReference type="ARBA" id="ARBA00005513"/>
    </source>
</evidence>
<protein>
    <recommendedName>
        <fullName evidence="12">ATP synthase subunit b</fullName>
    </recommendedName>
    <alternativeName>
        <fullName evidence="12">ATP synthase F(0) sector subunit b</fullName>
    </alternativeName>
    <alternativeName>
        <fullName evidence="12">ATPase subunit I</fullName>
    </alternativeName>
    <alternativeName>
        <fullName evidence="12">F-type ATPase subunit b</fullName>
        <shortName evidence="12">F-ATPase subunit b</shortName>
    </alternativeName>
</protein>
<keyword evidence="12" id="KW-1003">Cell membrane</keyword>
<evidence type="ECO:0000256" key="3">
    <source>
        <dbReference type="ARBA" id="ARBA00022547"/>
    </source>
</evidence>
<dbReference type="GO" id="GO:0046961">
    <property type="term" value="F:proton-transporting ATPase activity, rotational mechanism"/>
    <property type="evidence" value="ECO:0007669"/>
    <property type="project" value="TreeGrafter"/>
</dbReference>
<dbReference type="GO" id="GO:0005886">
    <property type="term" value="C:plasma membrane"/>
    <property type="evidence" value="ECO:0007669"/>
    <property type="project" value="UniProtKB-SubCell"/>
</dbReference>
<sequence length="169" mass="19593">MENLGIDIKLMLAQLINFVLFFIIIKKFVAKPFQSFLQTERQKEAEKQKLLEDAQKQEEVLANKQKELEKKMKQEFDKTLAEAKVEANKIKEEIVLTAKKEGETLKEAAKKEIEQEKEALYKQVKKKVSDLSLFLVAKSLREILDTEERKKVSAKILSSLPKTININEN</sequence>
<organism evidence="15 16">
    <name type="scientific">Candidatus Roizmanbacteria bacterium RIFCSPLOWO2_01_FULL_44_13</name>
    <dbReference type="NCBI Taxonomy" id="1802069"/>
    <lineage>
        <taxon>Bacteria</taxon>
        <taxon>Candidatus Roizmaniibacteriota</taxon>
    </lineage>
</organism>
<gene>
    <name evidence="12" type="primary">atpF</name>
    <name evidence="15" type="ORF">A2970_02690</name>
</gene>
<evidence type="ECO:0000313" key="16">
    <source>
        <dbReference type="Proteomes" id="UP000178857"/>
    </source>
</evidence>
<dbReference type="EMBL" id="MGAT01000027">
    <property type="protein sequence ID" value="OGK52171.1"/>
    <property type="molecule type" value="Genomic_DNA"/>
</dbReference>
<evidence type="ECO:0000256" key="10">
    <source>
        <dbReference type="ARBA" id="ARBA00025198"/>
    </source>
</evidence>
<evidence type="ECO:0000256" key="2">
    <source>
        <dbReference type="ARBA" id="ARBA00022448"/>
    </source>
</evidence>
<feature type="coiled-coil region" evidence="14">
    <location>
        <begin position="37"/>
        <end position="130"/>
    </location>
</feature>
<dbReference type="STRING" id="1802069.A2970_02690"/>
<accession>A0A1F7J9A4</accession>